<feature type="transmembrane region" description="Helical" evidence="8">
    <location>
        <begin position="254"/>
        <end position="272"/>
    </location>
</feature>
<evidence type="ECO:0000256" key="6">
    <source>
        <dbReference type="ARBA" id="ARBA00022989"/>
    </source>
</evidence>
<feature type="transmembrane region" description="Helical" evidence="8">
    <location>
        <begin position="35"/>
        <end position="55"/>
    </location>
</feature>
<feature type="transmembrane region" description="Helical" evidence="8">
    <location>
        <begin position="223"/>
        <end position="242"/>
    </location>
</feature>
<dbReference type="AlphaFoldDB" id="A0A9W6IK06"/>
<gene>
    <name evidence="9" type="ORF">GCM10017621_05000</name>
</gene>
<evidence type="ECO:0000256" key="4">
    <source>
        <dbReference type="ARBA" id="ARBA00022475"/>
    </source>
</evidence>
<dbReference type="GO" id="GO:0055085">
    <property type="term" value="P:transmembrane transport"/>
    <property type="evidence" value="ECO:0007669"/>
    <property type="project" value="InterPro"/>
</dbReference>
<dbReference type="PANTHER" id="PTHR36838">
    <property type="entry name" value="AUXIN EFFLUX CARRIER FAMILY PROTEIN"/>
    <property type="match status" value="1"/>
</dbReference>
<evidence type="ECO:0000256" key="2">
    <source>
        <dbReference type="ARBA" id="ARBA00010145"/>
    </source>
</evidence>
<dbReference type="PANTHER" id="PTHR36838:SF4">
    <property type="entry name" value="AUXIN EFFLUX CARRIER FAMILY PROTEIN"/>
    <property type="match status" value="1"/>
</dbReference>
<evidence type="ECO:0000256" key="8">
    <source>
        <dbReference type="SAM" id="Phobius"/>
    </source>
</evidence>
<name>A0A9W6IK06_9PROT</name>
<evidence type="ECO:0000256" key="5">
    <source>
        <dbReference type="ARBA" id="ARBA00022692"/>
    </source>
</evidence>
<feature type="transmembrane region" description="Helical" evidence="8">
    <location>
        <begin position="61"/>
        <end position="84"/>
    </location>
</feature>
<dbReference type="Proteomes" id="UP001143486">
    <property type="component" value="Unassembled WGS sequence"/>
</dbReference>
<comment type="similarity">
    <text evidence="2">Belongs to the auxin efflux carrier (TC 2.A.69) family.</text>
</comment>
<dbReference type="InterPro" id="IPR038770">
    <property type="entry name" value="Na+/solute_symporter_sf"/>
</dbReference>
<dbReference type="Pfam" id="PF03547">
    <property type="entry name" value="Mem_trans"/>
    <property type="match status" value="2"/>
</dbReference>
<dbReference type="GO" id="GO:0005886">
    <property type="term" value="C:plasma membrane"/>
    <property type="evidence" value="ECO:0007669"/>
    <property type="project" value="UniProtKB-SubCell"/>
</dbReference>
<keyword evidence="10" id="KW-1185">Reference proteome</keyword>
<keyword evidence="6 8" id="KW-1133">Transmembrane helix</keyword>
<evidence type="ECO:0000256" key="1">
    <source>
        <dbReference type="ARBA" id="ARBA00004651"/>
    </source>
</evidence>
<keyword evidence="7 8" id="KW-0472">Membrane</keyword>
<feature type="transmembrane region" description="Helical" evidence="8">
    <location>
        <begin position="195"/>
        <end position="216"/>
    </location>
</feature>
<keyword evidence="4" id="KW-1003">Cell membrane</keyword>
<evidence type="ECO:0000256" key="7">
    <source>
        <dbReference type="ARBA" id="ARBA00023136"/>
    </source>
</evidence>
<comment type="caution">
    <text evidence="9">The sequence shown here is derived from an EMBL/GenBank/DDBJ whole genome shotgun (WGS) entry which is preliminary data.</text>
</comment>
<dbReference type="EMBL" id="BSFE01000001">
    <property type="protein sequence ID" value="GLK50992.1"/>
    <property type="molecule type" value="Genomic_DNA"/>
</dbReference>
<feature type="transmembrane region" description="Helical" evidence="8">
    <location>
        <begin position="284"/>
        <end position="303"/>
    </location>
</feature>
<dbReference type="Gene3D" id="1.20.1530.20">
    <property type="match status" value="1"/>
</dbReference>
<proteinExistence type="inferred from homology"/>
<evidence type="ECO:0000313" key="9">
    <source>
        <dbReference type="EMBL" id="GLK50992.1"/>
    </source>
</evidence>
<dbReference type="RefSeq" id="WP_271185385.1">
    <property type="nucleotide sequence ID" value="NZ_BSFE01000001.1"/>
</dbReference>
<feature type="transmembrane region" description="Helical" evidence="8">
    <location>
        <begin position="124"/>
        <end position="147"/>
    </location>
</feature>
<reference evidence="9" key="1">
    <citation type="journal article" date="2014" name="Int. J. Syst. Evol. Microbiol.">
        <title>Complete genome sequence of Corynebacterium casei LMG S-19264T (=DSM 44701T), isolated from a smear-ripened cheese.</title>
        <authorList>
            <consortium name="US DOE Joint Genome Institute (JGI-PGF)"/>
            <person name="Walter F."/>
            <person name="Albersmeier A."/>
            <person name="Kalinowski J."/>
            <person name="Ruckert C."/>
        </authorList>
    </citation>
    <scope>NUCLEOTIDE SEQUENCE</scope>
    <source>
        <strain evidence="9">VKM B-1513</strain>
    </source>
</reference>
<feature type="transmembrane region" description="Helical" evidence="8">
    <location>
        <begin position="6"/>
        <end position="23"/>
    </location>
</feature>
<keyword evidence="3" id="KW-0813">Transport</keyword>
<feature type="transmembrane region" description="Helical" evidence="8">
    <location>
        <begin position="96"/>
        <end position="118"/>
    </location>
</feature>
<feature type="transmembrane region" description="Helical" evidence="8">
    <location>
        <begin position="159"/>
        <end position="183"/>
    </location>
</feature>
<organism evidence="9 10">
    <name type="scientific">Maricaulis virginensis</name>
    <dbReference type="NCBI Taxonomy" id="144022"/>
    <lineage>
        <taxon>Bacteria</taxon>
        <taxon>Pseudomonadati</taxon>
        <taxon>Pseudomonadota</taxon>
        <taxon>Alphaproteobacteria</taxon>
        <taxon>Maricaulales</taxon>
        <taxon>Maricaulaceae</taxon>
        <taxon>Maricaulis</taxon>
    </lineage>
</organism>
<evidence type="ECO:0000313" key="10">
    <source>
        <dbReference type="Proteomes" id="UP001143486"/>
    </source>
</evidence>
<protein>
    <submittedName>
        <fullName evidence="9">Transporter</fullName>
    </submittedName>
</protein>
<keyword evidence="5 8" id="KW-0812">Transmembrane</keyword>
<dbReference type="InterPro" id="IPR004776">
    <property type="entry name" value="Mem_transp_PIN-like"/>
</dbReference>
<sequence>MQASIVSALVPVFGVIFVGWLLRRSSLLPDDSWAPISRLAYLGLSPALLFSSISHADLSNIQLGSFILAAVLGFLGMAAITLALKPFLRIPDPTYTSLFQATCRWNGLLILALGIALFGDEGEILVALVMVVSIPLVNMECVAALSVWGDGAKPKWDSILYRILTNPLILGSAAGGIVNLGNIPLPGMVIDTVDLMGQAALPLILLSVGAGLNFTAMRARPRLLALSVFIKLMIGPLVFYGIGRALGIEGVPLTILLLTGASPGAASAYVLAKQMGGDAPYSAGDITASALFCFVTIPFWLWALG</sequence>
<reference evidence="9" key="2">
    <citation type="submission" date="2023-01" db="EMBL/GenBank/DDBJ databases">
        <authorList>
            <person name="Sun Q."/>
            <person name="Evtushenko L."/>
        </authorList>
    </citation>
    <scope>NUCLEOTIDE SEQUENCE</scope>
    <source>
        <strain evidence="9">VKM B-1513</strain>
    </source>
</reference>
<comment type="subcellular location">
    <subcellularLocation>
        <location evidence="1">Cell membrane</location>
        <topology evidence="1">Multi-pass membrane protein</topology>
    </subcellularLocation>
</comment>
<accession>A0A9W6IK06</accession>
<evidence type="ECO:0000256" key="3">
    <source>
        <dbReference type="ARBA" id="ARBA00022448"/>
    </source>
</evidence>